<gene>
    <name evidence="5" type="ORF">A45J_2269</name>
</gene>
<evidence type="ECO:0000256" key="3">
    <source>
        <dbReference type="ARBA" id="ARBA00022840"/>
    </source>
</evidence>
<dbReference type="GO" id="GO:0016887">
    <property type="term" value="F:ATP hydrolysis activity"/>
    <property type="evidence" value="ECO:0007669"/>
    <property type="project" value="InterPro"/>
</dbReference>
<proteinExistence type="predicted"/>
<reference evidence="5" key="1">
    <citation type="submission" date="2019-10" db="EMBL/GenBank/DDBJ databases">
        <title>Metagenomic sequencing of thiosulfate-disproportionating enrichment culture.</title>
        <authorList>
            <person name="Umezawa K."/>
            <person name="Kojima H."/>
            <person name="Fukui M."/>
        </authorList>
    </citation>
    <scope>NUCLEOTIDE SEQUENCE</scope>
    <source>
        <strain evidence="5">45J</strain>
    </source>
</reference>
<dbReference type="InterPro" id="IPR017871">
    <property type="entry name" value="ABC_transporter-like_CS"/>
</dbReference>
<evidence type="ECO:0000313" key="5">
    <source>
        <dbReference type="EMBL" id="GER94506.1"/>
    </source>
</evidence>
<dbReference type="SMART" id="SM00382">
    <property type="entry name" value="AAA"/>
    <property type="match status" value="1"/>
</dbReference>
<dbReference type="EMBL" id="BLAB01000001">
    <property type="protein sequence ID" value="GER94506.1"/>
    <property type="molecule type" value="Genomic_DNA"/>
</dbReference>
<keyword evidence="1" id="KW-0813">Transport</keyword>
<comment type="caution">
    <text evidence="5">The sequence shown here is derived from an EMBL/GenBank/DDBJ whole genome shotgun (WGS) entry which is preliminary data.</text>
</comment>
<dbReference type="SUPFAM" id="SSF52540">
    <property type="entry name" value="P-loop containing nucleoside triphosphate hydrolases"/>
    <property type="match status" value="1"/>
</dbReference>
<sequence length="247" mass="27277">MIEVIDLEKSFGSQKVLEGVNLTIFDKELMAIIGKSGGGKSVLLKHLIGLLKPDSGSILIDGIDITKLSGKELDKIRERLGVVFQGGALFDSMTVYENVAFPLKEKTRADKSEIHERVMQALEDVGLWGMEKKYPAEISGGMRKRVALARALITEPKIVFFDEPTTGLDPIILNSIHRLIMDTHKKYGFTGVIISHDIPEIFDVADRVAMLHNGVIVEVGTPDEIKNSLNPIVKQFIIGMEVPAFKP</sequence>
<protein>
    <submittedName>
        <fullName evidence="5">ABC transporter ATP-binding protein</fullName>
    </submittedName>
</protein>
<dbReference type="Gene3D" id="3.40.50.300">
    <property type="entry name" value="P-loop containing nucleotide triphosphate hydrolases"/>
    <property type="match status" value="1"/>
</dbReference>
<keyword evidence="3 5" id="KW-0067">ATP-binding</keyword>
<organism evidence="5">
    <name type="scientific">hot springs metagenome</name>
    <dbReference type="NCBI Taxonomy" id="433727"/>
    <lineage>
        <taxon>unclassified sequences</taxon>
        <taxon>metagenomes</taxon>
        <taxon>ecological metagenomes</taxon>
    </lineage>
</organism>
<dbReference type="PANTHER" id="PTHR43023">
    <property type="entry name" value="PROTEIN TRIGALACTOSYLDIACYLGLYCEROL 3, CHLOROPLASTIC"/>
    <property type="match status" value="1"/>
</dbReference>
<evidence type="ECO:0000256" key="1">
    <source>
        <dbReference type="ARBA" id="ARBA00022448"/>
    </source>
</evidence>
<dbReference type="InterPro" id="IPR003439">
    <property type="entry name" value="ABC_transporter-like_ATP-bd"/>
</dbReference>
<name>A0A5J4LAC3_9ZZZZ</name>
<keyword evidence="2" id="KW-0547">Nucleotide-binding</keyword>
<dbReference type="GO" id="GO:0005524">
    <property type="term" value="F:ATP binding"/>
    <property type="evidence" value="ECO:0007669"/>
    <property type="project" value="UniProtKB-KW"/>
</dbReference>
<feature type="domain" description="ABC transporter" evidence="4">
    <location>
        <begin position="2"/>
        <end position="238"/>
    </location>
</feature>
<evidence type="ECO:0000256" key="2">
    <source>
        <dbReference type="ARBA" id="ARBA00022741"/>
    </source>
</evidence>
<evidence type="ECO:0000259" key="4">
    <source>
        <dbReference type="PROSITE" id="PS50893"/>
    </source>
</evidence>
<dbReference type="CDD" id="cd03261">
    <property type="entry name" value="ABC_Org_Solvent_Resistant"/>
    <property type="match status" value="1"/>
</dbReference>
<dbReference type="PROSITE" id="PS50893">
    <property type="entry name" value="ABC_TRANSPORTER_2"/>
    <property type="match status" value="1"/>
</dbReference>
<dbReference type="PROSITE" id="PS00211">
    <property type="entry name" value="ABC_TRANSPORTER_1"/>
    <property type="match status" value="1"/>
</dbReference>
<dbReference type="InterPro" id="IPR003593">
    <property type="entry name" value="AAA+_ATPase"/>
</dbReference>
<dbReference type="PANTHER" id="PTHR43023:SF6">
    <property type="entry name" value="INTERMEMBRANE PHOSPHOLIPID TRANSPORT SYSTEM ATP-BINDING PROTEIN MLAF"/>
    <property type="match status" value="1"/>
</dbReference>
<accession>A0A5J4LAC3</accession>
<dbReference type="InterPro" id="IPR027417">
    <property type="entry name" value="P-loop_NTPase"/>
</dbReference>
<dbReference type="AlphaFoldDB" id="A0A5J4LAC3"/>
<dbReference type="Pfam" id="PF00005">
    <property type="entry name" value="ABC_tran"/>
    <property type="match status" value="1"/>
</dbReference>